<dbReference type="RefSeq" id="XP_002431302.1">
    <property type="nucleotide sequence ID" value="XM_002431257.1"/>
</dbReference>
<evidence type="ECO:0000313" key="3">
    <source>
        <dbReference type="EnsemblMetazoa" id="PHUM520900-PA"/>
    </source>
</evidence>
<dbReference type="HOGENOM" id="CLU_535705_0_0_1"/>
<accession>E0VYV8</accession>
<evidence type="ECO:0000313" key="2">
    <source>
        <dbReference type="EMBL" id="EEB18564.1"/>
    </source>
</evidence>
<feature type="region of interest" description="Disordered" evidence="1">
    <location>
        <begin position="546"/>
        <end position="580"/>
    </location>
</feature>
<sequence>MIYEYIYINDFKDFVDAENLMPLPTSDFHQPVCMEMKTMNTDPERYSMYKENVRAISNNNSVSKRITKFGIESLECSKGESEKFISCEGVVKTFEENKNEMGGSVDSSDTFASCNTHPFQSEGDLTSDVINQSCAIFDYVLDNSSNLYVNPLDLPLDESSNVLRGLKKSASGDTALRSLVNSTTDNLIGNIGRSPERGSRGSLNYVSVPKHRKTRFQQGRFYIFNLCFIDCVLQSVVGSRRNSFPGWVNHEHQRCGSLMTGSHCFGEHSRRCPTELCWTCTRFHISKSEHAVWRTSSISLQDIDTDDNGASMMEGKYGDTHDRSLKKRDSQESLEGKREKYIPIKGFTSATKLINQHIFGMQNGRSSKGKKTENKNPTADSIENWNAMNSDQNRRSKSILKKTEQSYSKYMDPESEKLISDTSSVRSMFIPNPKDVGFDFDYGSKDQNNSIVTFNNRSSRGTSPSSSMKYQTESGIKSLATKSGMKSHHALPIKFIGFSTDSSDYKNESIKSPLLLLDDYWKGGKRETGCCGGKKYSRESPLYICPPPPPSRCPPMDGDNSPTEETNLLTSKSSKDKSLS</sequence>
<dbReference type="EMBL" id="AAZO01006327">
    <property type="status" value="NOT_ANNOTATED_CDS"/>
    <property type="molecule type" value="Genomic_DNA"/>
</dbReference>
<name>E0VYV8_PEDHC</name>
<reference evidence="2" key="1">
    <citation type="submission" date="2007-04" db="EMBL/GenBank/DDBJ databases">
        <title>Annotation of Pediculus humanus corporis strain USDA.</title>
        <authorList>
            <person name="Kirkness E."/>
            <person name="Hannick L."/>
            <person name="Hass B."/>
            <person name="Bruggner R."/>
            <person name="Lawson D."/>
            <person name="Bidwell S."/>
            <person name="Joardar V."/>
            <person name="Caler E."/>
            <person name="Walenz B."/>
            <person name="Inman J."/>
            <person name="Schobel S."/>
            <person name="Galinsky K."/>
            <person name="Amedeo P."/>
            <person name="Strausberg R."/>
        </authorList>
    </citation>
    <scope>NUCLEOTIDE SEQUENCE</scope>
    <source>
        <strain evidence="2">USDA</strain>
    </source>
</reference>
<feature type="compositionally biased region" description="Polar residues" evidence="1">
    <location>
        <begin position="375"/>
        <end position="384"/>
    </location>
</feature>
<evidence type="ECO:0000256" key="1">
    <source>
        <dbReference type="SAM" id="MobiDB-lite"/>
    </source>
</evidence>
<reference evidence="3" key="3">
    <citation type="submission" date="2021-02" db="UniProtKB">
        <authorList>
            <consortium name="EnsemblMetazoa"/>
        </authorList>
    </citation>
    <scope>IDENTIFICATION</scope>
    <source>
        <strain evidence="3">USDA</strain>
    </source>
</reference>
<dbReference type="OrthoDB" id="296522at2759"/>
<dbReference type="CTD" id="8231684"/>
<dbReference type="InParanoid" id="E0VYV8"/>
<dbReference type="Proteomes" id="UP000009046">
    <property type="component" value="Unassembled WGS sequence"/>
</dbReference>
<dbReference type="KEGG" id="phu:Phum_PHUM520900"/>
<reference evidence="2" key="2">
    <citation type="submission" date="2007-04" db="EMBL/GenBank/DDBJ databases">
        <title>The genome of the human body louse.</title>
        <authorList>
            <consortium name="The Human Body Louse Genome Consortium"/>
            <person name="Kirkness E."/>
            <person name="Walenz B."/>
            <person name="Hass B."/>
            <person name="Bruggner R."/>
            <person name="Strausberg R."/>
        </authorList>
    </citation>
    <scope>NUCLEOTIDE SEQUENCE</scope>
    <source>
        <strain evidence="2">USDA</strain>
    </source>
</reference>
<feature type="region of interest" description="Disordered" evidence="1">
    <location>
        <begin position="362"/>
        <end position="384"/>
    </location>
</feature>
<evidence type="ECO:0000313" key="4">
    <source>
        <dbReference type="Proteomes" id="UP000009046"/>
    </source>
</evidence>
<feature type="compositionally biased region" description="Low complexity" evidence="1">
    <location>
        <begin position="458"/>
        <end position="467"/>
    </location>
</feature>
<dbReference type="GeneID" id="8231684"/>
<dbReference type="eggNOG" id="ENOG502S4JH">
    <property type="taxonomic scope" value="Eukaryota"/>
</dbReference>
<feature type="compositionally biased region" description="Basic and acidic residues" evidence="1">
    <location>
        <begin position="316"/>
        <end position="337"/>
    </location>
</feature>
<keyword evidence="4" id="KW-1185">Reference proteome</keyword>
<dbReference type="STRING" id="121224.E0VYV8"/>
<protein>
    <submittedName>
        <fullName evidence="2 3">Uncharacterized protein</fullName>
    </submittedName>
</protein>
<dbReference type="EMBL" id="DS235848">
    <property type="protein sequence ID" value="EEB18564.1"/>
    <property type="molecule type" value="Genomic_DNA"/>
</dbReference>
<organism>
    <name type="scientific">Pediculus humanus subsp. corporis</name>
    <name type="common">Body louse</name>
    <dbReference type="NCBI Taxonomy" id="121224"/>
    <lineage>
        <taxon>Eukaryota</taxon>
        <taxon>Metazoa</taxon>
        <taxon>Ecdysozoa</taxon>
        <taxon>Arthropoda</taxon>
        <taxon>Hexapoda</taxon>
        <taxon>Insecta</taxon>
        <taxon>Pterygota</taxon>
        <taxon>Neoptera</taxon>
        <taxon>Paraneoptera</taxon>
        <taxon>Psocodea</taxon>
        <taxon>Troctomorpha</taxon>
        <taxon>Phthiraptera</taxon>
        <taxon>Anoplura</taxon>
        <taxon>Pediculidae</taxon>
        <taxon>Pediculus</taxon>
    </lineage>
</organism>
<feature type="region of interest" description="Disordered" evidence="1">
    <location>
        <begin position="305"/>
        <end position="337"/>
    </location>
</feature>
<proteinExistence type="predicted"/>
<dbReference type="VEuPathDB" id="VectorBase:PHUM520900"/>
<dbReference type="EnsemblMetazoa" id="PHUM520900-RA">
    <property type="protein sequence ID" value="PHUM520900-PA"/>
    <property type="gene ID" value="PHUM520900"/>
</dbReference>
<dbReference type="AlphaFoldDB" id="E0VYV8"/>
<feature type="region of interest" description="Disordered" evidence="1">
    <location>
        <begin position="451"/>
        <end position="470"/>
    </location>
</feature>
<gene>
    <name evidence="3" type="primary">8231684</name>
    <name evidence="2" type="ORF">Phum_PHUM520900</name>
</gene>